<dbReference type="Pfam" id="PF01762">
    <property type="entry name" value="Galactosyl_T"/>
    <property type="match status" value="1"/>
</dbReference>
<evidence type="ECO:0000313" key="13">
    <source>
        <dbReference type="Proteomes" id="UP001186944"/>
    </source>
</evidence>
<dbReference type="PANTHER" id="PTHR11214:SF314">
    <property type="entry name" value="HEXOSYLTRANSFERASE"/>
    <property type="match status" value="1"/>
</dbReference>
<dbReference type="EC" id="2.4.1.-" evidence="11"/>
<dbReference type="Proteomes" id="UP001186944">
    <property type="component" value="Unassembled WGS sequence"/>
</dbReference>
<evidence type="ECO:0000256" key="5">
    <source>
        <dbReference type="ARBA" id="ARBA00022692"/>
    </source>
</evidence>
<evidence type="ECO:0000256" key="8">
    <source>
        <dbReference type="ARBA" id="ARBA00023034"/>
    </source>
</evidence>
<keyword evidence="6 11" id="KW-0735">Signal-anchor</keyword>
<dbReference type="InterPro" id="IPR002659">
    <property type="entry name" value="Glyco_trans_31"/>
</dbReference>
<comment type="caution">
    <text evidence="12">The sequence shown here is derived from an EMBL/GenBank/DDBJ whole genome shotgun (WGS) entry which is preliminary data.</text>
</comment>
<protein>
    <recommendedName>
        <fullName evidence="11">Hexosyltransferase</fullName>
        <ecNumber evidence="11">2.4.1.-</ecNumber>
    </recommendedName>
</protein>
<name>A0AA88XSN9_PINIB</name>
<keyword evidence="13" id="KW-1185">Reference proteome</keyword>
<gene>
    <name evidence="12" type="ORF">FSP39_006090</name>
</gene>
<dbReference type="GO" id="GO:0016758">
    <property type="term" value="F:hexosyltransferase activity"/>
    <property type="evidence" value="ECO:0007669"/>
    <property type="project" value="InterPro"/>
</dbReference>
<keyword evidence="10" id="KW-0325">Glycoprotein</keyword>
<dbReference type="GO" id="GO:0000139">
    <property type="term" value="C:Golgi membrane"/>
    <property type="evidence" value="ECO:0007669"/>
    <property type="project" value="UniProtKB-SubCell"/>
</dbReference>
<keyword evidence="7 11" id="KW-1133">Transmembrane helix</keyword>
<comment type="subcellular location">
    <subcellularLocation>
        <location evidence="1 11">Golgi apparatus membrane</location>
        <topology evidence="1 11">Single-pass type II membrane protein</topology>
    </subcellularLocation>
</comment>
<evidence type="ECO:0000256" key="3">
    <source>
        <dbReference type="ARBA" id="ARBA00022676"/>
    </source>
</evidence>
<reference evidence="12" key="1">
    <citation type="submission" date="2019-08" db="EMBL/GenBank/DDBJ databases">
        <title>The improved chromosome-level genome for the pearl oyster Pinctada fucata martensii using PacBio sequencing and Hi-C.</title>
        <authorList>
            <person name="Zheng Z."/>
        </authorList>
    </citation>
    <scope>NUCLEOTIDE SEQUENCE</scope>
    <source>
        <strain evidence="12">ZZ-2019</strain>
        <tissue evidence="12">Adductor muscle</tissue>
    </source>
</reference>
<keyword evidence="8 11" id="KW-0333">Golgi apparatus</keyword>
<dbReference type="EMBL" id="VSWD01000010">
    <property type="protein sequence ID" value="KAK3089737.1"/>
    <property type="molecule type" value="Genomic_DNA"/>
</dbReference>
<evidence type="ECO:0000256" key="11">
    <source>
        <dbReference type="RuleBase" id="RU363063"/>
    </source>
</evidence>
<evidence type="ECO:0000256" key="1">
    <source>
        <dbReference type="ARBA" id="ARBA00004323"/>
    </source>
</evidence>
<dbReference type="AlphaFoldDB" id="A0AA88XSN9"/>
<feature type="transmembrane region" description="Helical" evidence="11">
    <location>
        <begin position="49"/>
        <end position="67"/>
    </location>
</feature>
<keyword evidence="5 11" id="KW-0812">Transmembrane</keyword>
<evidence type="ECO:0000256" key="4">
    <source>
        <dbReference type="ARBA" id="ARBA00022679"/>
    </source>
</evidence>
<organism evidence="12 13">
    <name type="scientific">Pinctada imbricata</name>
    <name type="common">Atlantic pearl-oyster</name>
    <name type="synonym">Pinctada martensii</name>
    <dbReference type="NCBI Taxonomy" id="66713"/>
    <lineage>
        <taxon>Eukaryota</taxon>
        <taxon>Metazoa</taxon>
        <taxon>Spiralia</taxon>
        <taxon>Lophotrochozoa</taxon>
        <taxon>Mollusca</taxon>
        <taxon>Bivalvia</taxon>
        <taxon>Autobranchia</taxon>
        <taxon>Pteriomorphia</taxon>
        <taxon>Pterioida</taxon>
        <taxon>Pterioidea</taxon>
        <taxon>Pteriidae</taxon>
        <taxon>Pinctada</taxon>
    </lineage>
</organism>
<keyword evidence="9 11" id="KW-0472">Membrane</keyword>
<comment type="similarity">
    <text evidence="2 11">Belongs to the glycosyltransferase 31 family.</text>
</comment>
<evidence type="ECO:0000313" key="12">
    <source>
        <dbReference type="EMBL" id="KAK3089737.1"/>
    </source>
</evidence>
<proteinExistence type="inferred from homology"/>
<evidence type="ECO:0000256" key="9">
    <source>
        <dbReference type="ARBA" id="ARBA00023136"/>
    </source>
</evidence>
<evidence type="ECO:0000256" key="7">
    <source>
        <dbReference type="ARBA" id="ARBA00022989"/>
    </source>
</evidence>
<keyword evidence="4" id="KW-0808">Transferase</keyword>
<evidence type="ECO:0000256" key="2">
    <source>
        <dbReference type="ARBA" id="ARBA00008661"/>
    </source>
</evidence>
<dbReference type="FunFam" id="3.90.550.50:FF:000001">
    <property type="entry name" value="Hexosyltransferase"/>
    <property type="match status" value="1"/>
</dbReference>
<sequence>MKHFRGLFGRNPNHDYYILRHCEEKSDNDTDDAVGTGTPFMPMRFHWKLLLLTVFALTTIFGLYLSTKPSTIARSHHVSSVYMETQQTTQNFIHQEIHSNCQGSDCMPVIAKTKDDEYAAYFVPAKEKINPFYHTFLKDGRTICREAAHPFLLILVPTSPSHSKERNAIRSTWASVAKHNQWPFNRVPVRVKVVFILGRSHNDTLYSGVEHENRIFNDIIQGDFLDSYNNLALKILLGLRWTSLYCSDVSYILKADDDMFVNIPVLIDVINEYDKRLSHNGLILGNINSDAKVRRVGRWAVSKDAYPFPHFPPYAYGNSYVISANIVSRLFSRSEYMPYVPVEDAYITGILAKSVEAEHYNIPGFAYWLEHKPSPCDFVKNKKISATKVSPDYMYYIWDKMHTLDVTC</sequence>
<accession>A0AA88XSN9</accession>
<evidence type="ECO:0000256" key="6">
    <source>
        <dbReference type="ARBA" id="ARBA00022968"/>
    </source>
</evidence>
<dbReference type="Gene3D" id="3.90.550.50">
    <property type="match status" value="1"/>
</dbReference>
<keyword evidence="3 11" id="KW-0328">Glycosyltransferase</keyword>
<evidence type="ECO:0000256" key="10">
    <source>
        <dbReference type="ARBA" id="ARBA00023180"/>
    </source>
</evidence>
<dbReference type="GO" id="GO:0006493">
    <property type="term" value="P:protein O-linked glycosylation"/>
    <property type="evidence" value="ECO:0007669"/>
    <property type="project" value="TreeGrafter"/>
</dbReference>
<dbReference type="PANTHER" id="PTHR11214">
    <property type="entry name" value="BETA-1,3-N-ACETYLGLUCOSAMINYLTRANSFERASE"/>
    <property type="match status" value="1"/>
</dbReference>